<gene>
    <name evidence="8" type="ORF">TARUN_6682</name>
</gene>
<dbReference type="InterPro" id="IPR004113">
    <property type="entry name" value="FAD-bd_oxidored_4_C"/>
</dbReference>
<dbReference type="FunFam" id="3.30.70.2740:FF:000001">
    <property type="entry name" value="D-lactate dehydrogenase mitochondrial"/>
    <property type="match status" value="1"/>
</dbReference>
<organism evidence="8 9">
    <name type="scientific">Trichoderma arundinaceum</name>
    <dbReference type="NCBI Taxonomy" id="490622"/>
    <lineage>
        <taxon>Eukaryota</taxon>
        <taxon>Fungi</taxon>
        <taxon>Dikarya</taxon>
        <taxon>Ascomycota</taxon>
        <taxon>Pezizomycotina</taxon>
        <taxon>Sordariomycetes</taxon>
        <taxon>Hypocreomycetidae</taxon>
        <taxon>Hypocreales</taxon>
        <taxon>Hypocreaceae</taxon>
        <taxon>Trichoderma</taxon>
    </lineage>
</organism>
<dbReference type="Pfam" id="PF14420">
    <property type="entry name" value="Clr5"/>
    <property type="match status" value="1"/>
</dbReference>
<dbReference type="InterPro" id="IPR016169">
    <property type="entry name" value="FAD-bd_PCMH_sub2"/>
</dbReference>
<feature type="domain" description="FAD-binding PCMH-type" evidence="7">
    <location>
        <begin position="879"/>
        <end position="1056"/>
    </location>
</feature>
<evidence type="ECO:0000256" key="2">
    <source>
        <dbReference type="ARBA" id="ARBA00008000"/>
    </source>
</evidence>
<dbReference type="SUPFAM" id="SSF55103">
    <property type="entry name" value="FAD-linked oxidases, C-terminal domain"/>
    <property type="match status" value="1"/>
</dbReference>
<dbReference type="Pfam" id="PF01565">
    <property type="entry name" value="FAD_binding_4"/>
    <property type="match status" value="1"/>
</dbReference>
<dbReference type="Pfam" id="PF24962">
    <property type="entry name" value="DUF7767"/>
    <property type="match status" value="1"/>
</dbReference>
<dbReference type="InterPro" id="IPR025676">
    <property type="entry name" value="Clr5_dom"/>
</dbReference>
<dbReference type="GO" id="GO:0004458">
    <property type="term" value="F:D-lactate dehydrogenase (cytochrome) activity"/>
    <property type="evidence" value="ECO:0007669"/>
    <property type="project" value="TreeGrafter"/>
</dbReference>
<dbReference type="FunFam" id="3.30.465.10:FF:000014">
    <property type="entry name" value="D-lactate dehydrogenase (Cytochrome), putative"/>
    <property type="match status" value="1"/>
</dbReference>
<dbReference type="InterPro" id="IPR036318">
    <property type="entry name" value="FAD-bd_PCMH-like_sf"/>
</dbReference>
<comment type="cofactor">
    <cofactor evidence="1">
        <name>FAD</name>
        <dbReference type="ChEBI" id="CHEBI:57692"/>
    </cofactor>
</comment>
<dbReference type="GO" id="GO:1903457">
    <property type="term" value="P:lactate catabolic process"/>
    <property type="evidence" value="ECO:0007669"/>
    <property type="project" value="TreeGrafter"/>
</dbReference>
<dbReference type="Proteomes" id="UP000266272">
    <property type="component" value="Unassembled WGS sequence"/>
</dbReference>
<dbReference type="SUPFAM" id="SSF56176">
    <property type="entry name" value="FAD-binding/transporter-associated domain-like"/>
    <property type="match status" value="1"/>
</dbReference>
<accession>A0A395NIE6</accession>
<feature type="compositionally biased region" description="Basic and acidic residues" evidence="6">
    <location>
        <begin position="735"/>
        <end position="745"/>
    </location>
</feature>
<feature type="compositionally biased region" description="Acidic residues" evidence="6">
    <location>
        <begin position="1563"/>
        <end position="1575"/>
    </location>
</feature>
<feature type="region of interest" description="Disordered" evidence="6">
    <location>
        <begin position="733"/>
        <end position="759"/>
    </location>
</feature>
<feature type="region of interest" description="Disordered" evidence="6">
    <location>
        <begin position="182"/>
        <end position="242"/>
    </location>
</feature>
<dbReference type="GO" id="GO:0008720">
    <property type="term" value="F:D-lactate dehydrogenase (NAD+) activity"/>
    <property type="evidence" value="ECO:0007669"/>
    <property type="project" value="TreeGrafter"/>
</dbReference>
<evidence type="ECO:0000313" key="8">
    <source>
        <dbReference type="EMBL" id="RFU75553.1"/>
    </source>
</evidence>
<keyword evidence="4" id="KW-0274">FAD</keyword>
<evidence type="ECO:0000256" key="3">
    <source>
        <dbReference type="ARBA" id="ARBA00022630"/>
    </source>
</evidence>
<dbReference type="PANTHER" id="PTHR11748:SF116">
    <property type="entry name" value="D-LACTATE DEHYDROGENASE (CYTOCHROME) (AFU_ORTHOLOGUE AFUA_7G02560)"/>
    <property type="match status" value="1"/>
</dbReference>
<dbReference type="Pfam" id="PF03676">
    <property type="entry name" value="PHAF1"/>
    <property type="match status" value="1"/>
</dbReference>
<keyword evidence="9" id="KW-1185">Reference proteome</keyword>
<dbReference type="PANTHER" id="PTHR11748">
    <property type="entry name" value="D-LACTATE DEHYDROGENASE"/>
    <property type="match status" value="1"/>
</dbReference>
<feature type="compositionally biased region" description="Low complexity" evidence="6">
    <location>
        <begin position="197"/>
        <end position="207"/>
    </location>
</feature>
<proteinExistence type="inferred from homology"/>
<evidence type="ECO:0000256" key="5">
    <source>
        <dbReference type="ARBA" id="ARBA00023002"/>
    </source>
</evidence>
<dbReference type="GO" id="GO:0005739">
    <property type="term" value="C:mitochondrion"/>
    <property type="evidence" value="ECO:0007669"/>
    <property type="project" value="TreeGrafter"/>
</dbReference>
<dbReference type="PROSITE" id="PS51387">
    <property type="entry name" value="FAD_PCMH"/>
    <property type="match status" value="1"/>
</dbReference>
<keyword evidence="5" id="KW-0560">Oxidoreductase</keyword>
<dbReference type="STRING" id="490622.A0A395NIE6"/>
<dbReference type="InterPro" id="IPR006094">
    <property type="entry name" value="Oxid_FAD_bind_N"/>
</dbReference>
<keyword evidence="3" id="KW-0285">Flavoprotein</keyword>
<dbReference type="GO" id="GO:0071949">
    <property type="term" value="F:FAD binding"/>
    <property type="evidence" value="ECO:0007669"/>
    <property type="project" value="InterPro"/>
</dbReference>
<name>A0A395NIE6_TRIAR</name>
<dbReference type="Pfam" id="PF02913">
    <property type="entry name" value="FAD-oxidase_C"/>
    <property type="match status" value="1"/>
</dbReference>
<comment type="similarity">
    <text evidence="2">Belongs to the FAD-binding oxidoreductase/transferase type 4 family.</text>
</comment>
<dbReference type="Pfam" id="PF24465">
    <property type="entry name" value="Tri-helical"/>
    <property type="match status" value="2"/>
</dbReference>
<reference evidence="8 9" key="1">
    <citation type="journal article" date="2018" name="PLoS Pathog.">
        <title>Evolution of structural diversity of trichothecenes, a family of toxins produced by plant pathogenic and entomopathogenic fungi.</title>
        <authorList>
            <person name="Proctor R.H."/>
            <person name="McCormick S.P."/>
            <person name="Kim H.S."/>
            <person name="Cardoza R.E."/>
            <person name="Stanley A.M."/>
            <person name="Lindo L."/>
            <person name="Kelly A."/>
            <person name="Brown D.W."/>
            <person name="Lee T."/>
            <person name="Vaughan M.M."/>
            <person name="Alexander N.J."/>
            <person name="Busman M."/>
            <person name="Gutierrez S."/>
        </authorList>
    </citation>
    <scope>NUCLEOTIDE SEQUENCE [LARGE SCALE GENOMIC DNA]</scope>
    <source>
        <strain evidence="8 9">IBT 40837</strain>
    </source>
</reference>
<feature type="region of interest" description="Disordered" evidence="6">
    <location>
        <begin position="1530"/>
        <end position="1577"/>
    </location>
</feature>
<dbReference type="Gene3D" id="3.30.465.10">
    <property type="match status" value="1"/>
</dbReference>
<feature type="region of interest" description="Disordered" evidence="6">
    <location>
        <begin position="541"/>
        <end position="566"/>
    </location>
</feature>
<evidence type="ECO:0000256" key="4">
    <source>
        <dbReference type="ARBA" id="ARBA00022827"/>
    </source>
</evidence>
<evidence type="ECO:0000313" key="9">
    <source>
        <dbReference type="Proteomes" id="UP000266272"/>
    </source>
</evidence>
<dbReference type="OrthoDB" id="7786253at2759"/>
<evidence type="ECO:0000256" key="1">
    <source>
        <dbReference type="ARBA" id="ARBA00001974"/>
    </source>
</evidence>
<dbReference type="InterPro" id="IPR016166">
    <property type="entry name" value="FAD-bd_PCMH"/>
</dbReference>
<protein>
    <submittedName>
        <fullName evidence="8">D-lactate dehydrogenase</fullName>
    </submittedName>
</protein>
<dbReference type="EMBL" id="PXOA01000425">
    <property type="protein sequence ID" value="RFU75553.1"/>
    <property type="molecule type" value="Genomic_DNA"/>
</dbReference>
<evidence type="ECO:0000259" key="7">
    <source>
        <dbReference type="PROSITE" id="PS51387"/>
    </source>
</evidence>
<comment type="caution">
    <text evidence="8">The sequence shown here is derived from an EMBL/GenBank/DDBJ whole genome shotgun (WGS) entry which is preliminary data.</text>
</comment>
<dbReference type="InterPro" id="IPR057940">
    <property type="entry name" value="Tri-helical_dom"/>
</dbReference>
<sequence>MTKPPHKPTLARMETSAAFLHLQPCVKQPGHSHGIMGYDWDSHKETCYRLYIREGWSLERIMAYMKSVFDFSPSRRAFQVQFRRWDFPLKLKNHDHDDRLLGRIKELWEKNLTQGEMLRVLEQDGFNVAPQEVMKLRVKNRWLMRGPNQDRSKVTPDAADPDAEFELLEDLNSSALLDMDTREEGEDGNEGMPPPASQESPSASSPEFRQDGDADSIAPAEKQNDAGKKKRNRLRRDSSGATIRFPSEMTIDDARRKLGLDRPTYCLLRAQFQKICSTLDVSKKSAGSEKWEAAKTRLLHELPGLYHKLWTPEDELELKQVALDAICRDTVKRLRLMDSRMTQAEAKNTLGINPQQARDERAIFSRVLRQAGYSSTRSNPTPTAQQWDALKILWGKESSLIQKILDELKDNPSDSFKARALDAFSRDILKRLRDDRTDRDYKRQQRQRVEQARLETNFPLAGVKDSQNDGNLNLLLHSRPSANRMDLGGGLSPSTFENISEASYTTPQTILSPDSGSMTPFLPLPLQSSGVVGVSLDARDDALRPQRPPSPLSTQRLFSSTGSSSANLGSGVGQPLLLSADADTSFLDEPYVSQPYGPTPSPAQIFHHEPPMSPVFAVYFRIHPSSTFITNESLWVATMSSKLLQELRQVAVDRFPGVICLRIEGIVKDRSGREMPLVIENDEQLAAYFSYALGEAPTFSVQLCGSAAHPLRRGQALRSLAVVARPRAAPAARHYATEIEPERPKPPRQGNEQKLGRTFQGQVMGSIGARLRREREQREHYEKWRDMTDPSRNWMITFLFLSSVGIAYWLGTYWPREPEPNSTLPLSKTRPPSHNIKLENMQSAWADFVKIVGKDNVSTEADQLSAHSSSDWSTHMAAPEDRPFCVVYPGSTEEVSEIMKICHQRRIPVTAYSGGTSLEGHFTPTRKGISIDFGRMDQVLALHEDDLDVVVQPAVGWEELNNALSEKGLFFPPDPGPGAMIGGMVGTGCSGTNAYRYGTMREWVLSLTVVMADGTIIKTRQRPRKSSAGYDLTKLFIGSEGTLGLVTEATLKLTVKPEATSVAICSFPTIHHAATCVSKVVGKGIPVAAVEILDENQMKCINVSQATSRTWTEAPTLFFKFAGTPSGVKEQIAQVQALASKAGSKTFEFARNETEREELWSARKEALWSTMAVAKQGDRVWTGDVAVPMSKLPLLIEETKADIQKSGLFATIVGHVGDGNFHTILMYNDAQRKKAETVVSRMVKRAIELEGTVSGEHGVGLGKRDYLPHEVGETTVDAMRQAEPQAFPKLEVLYSRDQPVTEPVCVVLPQNGIRLRFDGPEQRLRLIEVIDFTKSHITFKDRDLVRPAGAAAPEVPGESSAGPTFRHIYHRLLGPTYAGEFIPPTGSQGNGTYVLSYPGVAFNFSVPTSVYSADKDVVSLLSASSSQIATSMAVFSGNSWAEVRPTLWTEVLPSVKVTSTLPRGKDVYPDEVSLVRLHGGGKIQLFRKWTASSFWIILGETTPQDLVAELGPPNAIYRKNDQKMVIHKMRAASNTHGRPNMKDLGRPDESTDTDQSSMHTGSDESDNEAAVEDEGGSNASGECFYNYFYFGFDILMSTPVPPSSLPPGETQVPDDIGNGIKSHTPDRLVATKLVLHGNIPGSYEFNRHRRCRWEISYLDDLASDNGPVNSEMEFKTIENLMSRKWEGAYPTDKTQPRQGGMVLNRGWGDSPGSSCEFLGGWEESGARRPEANGDSTTTLYGFPGMVFEVLKNDYVNTLTVF</sequence>
<dbReference type="InterPro" id="IPR056669">
    <property type="entry name" value="DUF7767"/>
</dbReference>
<dbReference type="InterPro" id="IPR005373">
    <property type="entry name" value="PHAF1"/>
</dbReference>
<feature type="compositionally biased region" description="Basic and acidic residues" evidence="6">
    <location>
        <begin position="1540"/>
        <end position="1549"/>
    </location>
</feature>
<evidence type="ECO:0000256" key="6">
    <source>
        <dbReference type="SAM" id="MobiDB-lite"/>
    </source>
</evidence>
<dbReference type="Gene3D" id="3.30.70.2740">
    <property type="match status" value="1"/>
</dbReference>
<dbReference type="InterPro" id="IPR016164">
    <property type="entry name" value="FAD-linked_Oxase-like_C"/>
</dbReference>